<evidence type="ECO:0000313" key="5">
    <source>
        <dbReference type="Proteomes" id="UP001464891"/>
    </source>
</evidence>
<accession>A0ABV0JET3</accession>
<dbReference type="InterPro" id="IPR050595">
    <property type="entry name" value="Bact_response_regulator"/>
</dbReference>
<dbReference type="SUPFAM" id="SSF52172">
    <property type="entry name" value="CheY-like"/>
    <property type="match status" value="1"/>
</dbReference>
<evidence type="ECO:0000256" key="2">
    <source>
        <dbReference type="PROSITE-ProRule" id="PRU00169"/>
    </source>
</evidence>
<comment type="caution">
    <text evidence="4">The sequence shown here is derived from an EMBL/GenBank/DDBJ whole genome shotgun (WGS) entry which is preliminary data.</text>
</comment>
<name>A0ABV0JET3_9CYAN</name>
<dbReference type="PANTHER" id="PTHR44591:SF3">
    <property type="entry name" value="RESPONSE REGULATORY DOMAIN-CONTAINING PROTEIN"/>
    <property type="match status" value="1"/>
</dbReference>
<evidence type="ECO:0000259" key="3">
    <source>
        <dbReference type="PROSITE" id="PS50110"/>
    </source>
</evidence>
<dbReference type="SMART" id="SM00448">
    <property type="entry name" value="REC"/>
    <property type="match status" value="1"/>
</dbReference>
<evidence type="ECO:0000313" key="4">
    <source>
        <dbReference type="EMBL" id="MEP0820285.1"/>
    </source>
</evidence>
<dbReference type="EMBL" id="JAMPKM010000024">
    <property type="protein sequence ID" value="MEP0820285.1"/>
    <property type="molecule type" value="Genomic_DNA"/>
</dbReference>
<keyword evidence="1 2" id="KW-0597">Phosphoprotein</keyword>
<gene>
    <name evidence="4" type="ORF">NC998_24610</name>
</gene>
<dbReference type="Pfam" id="PF00072">
    <property type="entry name" value="Response_reg"/>
    <property type="match status" value="1"/>
</dbReference>
<sequence length="130" mass="13765">MALESEGAEVLTAASAKEALDLLAWRKPDALLCDLGLPEVNGCQLLQAIRTKKARVWQRIPAIAVTAYDSKQVQPEALAAGFQLLFTKPIDLDGLTAAIAELTQSKVCDLIHSKAVSALGTEHSGAVENA</sequence>
<dbReference type="PANTHER" id="PTHR44591">
    <property type="entry name" value="STRESS RESPONSE REGULATOR PROTEIN 1"/>
    <property type="match status" value="1"/>
</dbReference>
<protein>
    <submittedName>
        <fullName evidence="4">Response regulator</fullName>
    </submittedName>
</protein>
<organism evidence="4 5">
    <name type="scientific">Trichocoleus desertorum GB2-A4</name>
    <dbReference type="NCBI Taxonomy" id="2933944"/>
    <lineage>
        <taxon>Bacteria</taxon>
        <taxon>Bacillati</taxon>
        <taxon>Cyanobacteriota</taxon>
        <taxon>Cyanophyceae</taxon>
        <taxon>Leptolyngbyales</taxon>
        <taxon>Trichocoleusaceae</taxon>
        <taxon>Trichocoleus</taxon>
    </lineage>
</organism>
<feature type="domain" description="Response regulatory" evidence="3">
    <location>
        <begin position="1"/>
        <end position="103"/>
    </location>
</feature>
<feature type="modified residue" description="4-aspartylphosphate" evidence="2">
    <location>
        <position position="34"/>
    </location>
</feature>
<dbReference type="InterPro" id="IPR011006">
    <property type="entry name" value="CheY-like_superfamily"/>
</dbReference>
<evidence type="ECO:0000256" key="1">
    <source>
        <dbReference type="ARBA" id="ARBA00022553"/>
    </source>
</evidence>
<proteinExistence type="predicted"/>
<dbReference type="Gene3D" id="3.40.50.2300">
    <property type="match status" value="1"/>
</dbReference>
<keyword evidence="5" id="KW-1185">Reference proteome</keyword>
<dbReference type="Proteomes" id="UP001464891">
    <property type="component" value="Unassembled WGS sequence"/>
</dbReference>
<reference evidence="4 5" key="1">
    <citation type="submission" date="2022-04" db="EMBL/GenBank/DDBJ databases">
        <title>Positive selection, recombination, and allopatry shape intraspecific diversity of widespread and dominant cyanobacteria.</title>
        <authorList>
            <person name="Wei J."/>
            <person name="Shu W."/>
            <person name="Hu C."/>
        </authorList>
    </citation>
    <scope>NUCLEOTIDE SEQUENCE [LARGE SCALE GENOMIC DNA]</scope>
    <source>
        <strain evidence="4 5">GB2-A4</strain>
    </source>
</reference>
<dbReference type="InterPro" id="IPR001789">
    <property type="entry name" value="Sig_transdc_resp-reg_receiver"/>
</dbReference>
<dbReference type="PROSITE" id="PS50110">
    <property type="entry name" value="RESPONSE_REGULATORY"/>
    <property type="match status" value="1"/>
</dbReference>